<evidence type="ECO:0000313" key="7">
    <source>
        <dbReference type="EMBL" id="PVY60724.1"/>
    </source>
</evidence>
<dbReference type="InterPro" id="IPR050493">
    <property type="entry name" value="FAD-dep_Monooxygenase_BioMet"/>
</dbReference>
<keyword evidence="5" id="KW-0503">Monooxygenase</keyword>
<keyword evidence="2" id="KW-0285">Flavoprotein</keyword>
<comment type="cofactor">
    <cofactor evidence="1">
        <name>FAD</name>
        <dbReference type="ChEBI" id="CHEBI:57692"/>
    </cofactor>
</comment>
<dbReference type="GO" id="GO:0071949">
    <property type="term" value="F:FAD binding"/>
    <property type="evidence" value="ECO:0007669"/>
    <property type="project" value="InterPro"/>
</dbReference>
<evidence type="ECO:0000256" key="5">
    <source>
        <dbReference type="ARBA" id="ARBA00023033"/>
    </source>
</evidence>
<keyword evidence="8" id="KW-1185">Reference proteome</keyword>
<dbReference type="AlphaFoldDB" id="A0A2U1CIF9"/>
<dbReference type="EMBL" id="QEKO01000007">
    <property type="protein sequence ID" value="PVY60724.1"/>
    <property type="molecule type" value="Genomic_DNA"/>
</dbReference>
<dbReference type="PRINTS" id="PR00420">
    <property type="entry name" value="RNGMNOXGNASE"/>
</dbReference>
<dbReference type="STRING" id="1231391.GCA_000308195_01614"/>
<evidence type="ECO:0000256" key="4">
    <source>
        <dbReference type="ARBA" id="ARBA00023002"/>
    </source>
</evidence>
<feature type="domain" description="FAD-binding" evidence="6">
    <location>
        <begin position="6"/>
        <end position="320"/>
    </location>
</feature>
<dbReference type="SUPFAM" id="SSF51905">
    <property type="entry name" value="FAD/NAD(P)-binding domain"/>
    <property type="match status" value="1"/>
</dbReference>
<comment type="caution">
    <text evidence="7">The sequence shown here is derived from an EMBL/GenBank/DDBJ whole genome shotgun (WGS) entry which is preliminary data.</text>
</comment>
<dbReference type="InterPro" id="IPR002938">
    <property type="entry name" value="FAD-bd"/>
</dbReference>
<dbReference type="GO" id="GO:0004497">
    <property type="term" value="F:monooxygenase activity"/>
    <property type="evidence" value="ECO:0007669"/>
    <property type="project" value="UniProtKB-KW"/>
</dbReference>
<evidence type="ECO:0000256" key="1">
    <source>
        <dbReference type="ARBA" id="ARBA00001974"/>
    </source>
</evidence>
<dbReference type="PANTHER" id="PTHR13789">
    <property type="entry name" value="MONOOXYGENASE"/>
    <property type="match status" value="1"/>
</dbReference>
<sequence length="399" mass="43861">MSSHNTVLIVGGGIGGLTAAIALAQKGRSVHVLEQAHEISAIGYGIQLGPNVFDVFEQLGMADSVKSIADFPDSVCMIDADDGRMLIDIPVTTPEYRKRFRNPYVVVHRADIHNVLLEACLTTPGIEVTVNAAIVGHEDLGDHVRVTCSDGRIFEGAALIAADGLKSRARELLVKDDLCPIGYVAHRTIVDMADIPADFPHKTEVVLWSGPGYHVVHYPLRQGTLFNIVAVFKDPAPQHGDQYVTHEQDVQHVYANAHPALKSILALMDLERRWVIADRDPVRRWNRGRIVLLGDAAHPVLQSYAQGAGMAIEDAGCIANLLDRYGYEDAFAEFSKQRALRTARIQLEGREVWKFYHEEGIGRDVRNAQLEGRTAEDSYKCLDWIWNGAAGPVAGGPRP</sequence>
<gene>
    <name evidence="7" type="ORF">C7440_3522</name>
</gene>
<dbReference type="Proteomes" id="UP000246145">
    <property type="component" value="Unassembled WGS sequence"/>
</dbReference>
<dbReference type="SUPFAM" id="SSF54373">
    <property type="entry name" value="FAD-linked reductases, C-terminal domain"/>
    <property type="match status" value="1"/>
</dbReference>
<keyword evidence="4" id="KW-0560">Oxidoreductase</keyword>
<organism evidence="7 8">
    <name type="scientific">Pusillimonas noertemannii</name>
    <dbReference type="NCBI Taxonomy" id="305977"/>
    <lineage>
        <taxon>Bacteria</taxon>
        <taxon>Pseudomonadati</taxon>
        <taxon>Pseudomonadota</taxon>
        <taxon>Betaproteobacteria</taxon>
        <taxon>Burkholderiales</taxon>
        <taxon>Alcaligenaceae</taxon>
        <taxon>Pusillimonas</taxon>
    </lineage>
</organism>
<evidence type="ECO:0000256" key="2">
    <source>
        <dbReference type="ARBA" id="ARBA00022630"/>
    </source>
</evidence>
<dbReference type="Pfam" id="PF01494">
    <property type="entry name" value="FAD_binding_3"/>
    <property type="match status" value="1"/>
</dbReference>
<dbReference type="RefSeq" id="WP_165832634.1">
    <property type="nucleotide sequence ID" value="NZ_JACCEX010000012.1"/>
</dbReference>
<protein>
    <submittedName>
        <fullName evidence="7">Salicylate hydroxylase</fullName>
    </submittedName>
</protein>
<dbReference type="Gene3D" id="3.50.50.60">
    <property type="entry name" value="FAD/NAD(P)-binding domain"/>
    <property type="match status" value="1"/>
</dbReference>
<reference evidence="7 8" key="1">
    <citation type="submission" date="2018-04" db="EMBL/GenBank/DDBJ databases">
        <title>Genomic Encyclopedia of Type Strains, Phase IV (KMG-IV): sequencing the most valuable type-strain genomes for metagenomic binning, comparative biology and taxonomic classification.</title>
        <authorList>
            <person name="Goeker M."/>
        </authorList>
    </citation>
    <scope>NUCLEOTIDE SEQUENCE [LARGE SCALE GENOMIC DNA]</scope>
    <source>
        <strain evidence="7 8">DSM 10065</strain>
    </source>
</reference>
<evidence type="ECO:0000256" key="3">
    <source>
        <dbReference type="ARBA" id="ARBA00022827"/>
    </source>
</evidence>
<accession>A0A2U1CIF9</accession>
<dbReference type="InterPro" id="IPR036188">
    <property type="entry name" value="FAD/NAD-bd_sf"/>
</dbReference>
<keyword evidence="3" id="KW-0274">FAD</keyword>
<evidence type="ECO:0000313" key="8">
    <source>
        <dbReference type="Proteomes" id="UP000246145"/>
    </source>
</evidence>
<proteinExistence type="predicted"/>
<dbReference type="PANTHER" id="PTHR13789:SF318">
    <property type="entry name" value="GERANYLGERANYL DIPHOSPHATE REDUCTASE"/>
    <property type="match status" value="1"/>
</dbReference>
<evidence type="ECO:0000259" key="6">
    <source>
        <dbReference type="Pfam" id="PF01494"/>
    </source>
</evidence>
<name>A0A2U1CIF9_9BURK</name>